<evidence type="ECO:0000313" key="1">
    <source>
        <dbReference type="EMBL" id="RGC16869.1"/>
    </source>
</evidence>
<dbReference type="EMBL" id="QVFB01000018">
    <property type="protein sequence ID" value="RGC16869.1"/>
    <property type="molecule type" value="Genomic_DNA"/>
</dbReference>
<accession>A0A3E2VZ81</accession>
<protein>
    <submittedName>
        <fullName evidence="1">Uncharacterized protein</fullName>
    </submittedName>
</protein>
<name>A0A3E2VZ81_9FIRM</name>
<comment type="caution">
    <text evidence="1">The sequence shown here is derived from an EMBL/GenBank/DDBJ whole genome shotgun (WGS) entry which is preliminary data.</text>
</comment>
<evidence type="ECO:0000313" key="2">
    <source>
        <dbReference type="Proteomes" id="UP000260733"/>
    </source>
</evidence>
<organism evidence="1 2">
    <name type="scientific">Faecalibacterium prausnitzii</name>
    <dbReference type="NCBI Taxonomy" id="853"/>
    <lineage>
        <taxon>Bacteria</taxon>
        <taxon>Bacillati</taxon>
        <taxon>Bacillota</taxon>
        <taxon>Clostridia</taxon>
        <taxon>Eubacteriales</taxon>
        <taxon>Oscillospiraceae</taxon>
        <taxon>Faecalibacterium</taxon>
    </lineage>
</organism>
<gene>
    <name evidence="1" type="ORF">DW855_11000</name>
</gene>
<proteinExistence type="predicted"/>
<dbReference type="AlphaFoldDB" id="A0A3E2VZ81"/>
<dbReference type="Proteomes" id="UP000260733">
    <property type="component" value="Unassembled WGS sequence"/>
</dbReference>
<reference evidence="1 2" key="1">
    <citation type="submission" date="2018-08" db="EMBL/GenBank/DDBJ databases">
        <title>A genome reference for cultivated species of the human gut microbiota.</title>
        <authorList>
            <person name="Zou Y."/>
            <person name="Xue W."/>
            <person name="Luo G."/>
        </authorList>
    </citation>
    <scope>NUCLEOTIDE SEQUENCE [LARGE SCALE GENOMIC DNA]</scope>
    <source>
        <strain evidence="1 2">AM37-13AC</strain>
    </source>
</reference>
<sequence length="59" mass="6750">MYTHLDNFMSRLNVIPYHALTFFVSKPDNAAAKQGQELRSEQTATPLHEQRNSLLIFAS</sequence>